<dbReference type="WBParaSite" id="PgR048_g072_t06">
    <property type="protein sequence ID" value="PgR048_g072_t06"/>
    <property type="gene ID" value="PgR048_g072"/>
</dbReference>
<feature type="compositionally biased region" description="Basic and acidic residues" evidence="1">
    <location>
        <begin position="15"/>
        <end position="28"/>
    </location>
</feature>
<organism evidence="2 3">
    <name type="scientific">Parascaris univalens</name>
    <name type="common">Nematode worm</name>
    <dbReference type="NCBI Taxonomy" id="6257"/>
    <lineage>
        <taxon>Eukaryota</taxon>
        <taxon>Metazoa</taxon>
        <taxon>Ecdysozoa</taxon>
        <taxon>Nematoda</taxon>
        <taxon>Chromadorea</taxon>
        <taxon>Rhabditida</taxon>
        <taxon>Spirurina</taxon>
        <taxon>Ascaridomorpha</taxon>
        <taxon>Ascaridoidea</taxon>
        <taxon>Ascarididae</taxon>
        <taxon>Parascaris</taxon>
    </lineage>
</organism>
<accession>A0A915BQ28</accession>
<proteinExistence type="predicted"/>
<dbReference type="Proteomes" id="UP000887569">
    <property type="component" value="Unplaced"/>
</dbReference>
<dbReference type="AlphaFoldDB" id="A0A915BQ28"/>
<evidence type="ECO:0000256" key="1">
    <source>
        <dbReference type="SAM" id="MobiDB-lite"/>
    </source>
</evidence>
<evidence type="ECO:0000313" key="3">
    <source>
        <dbReference type="WBParaSite" id="PgR048_g072_t06"/>
    </source>
</evidence>
<keyword evidence="2" id="KW-1185">Reference proteome</keyword>
<name>A0A915BQ28_PARUN</name>
<feature type="region of interest" description="Disordered" evidence="1">
    <location>
        <begin position="1"/>
        <end position="32"/>
    </location>
</feature>
<evidence type="ECO:0000313" key="2">
    <source>
        <dbReference type="Proteomes" id="UP000887569"/>
    </source>
</evidence>
<protein>
    <submittedName>
        <fullName evidence="3">Transporter</fullName>
    </submittedName>
</protein>
<reference evidence="3" key="1">
    <citation type="submission" date="2022-11" db="UniProtKB">
        <authorList>
            <consortium name="WormBaseParasite"/>
        </authorList>
    </citation>
    <scope>IDENTIFICATION</scope>
</reference>
<sequence>PLSSVFDSSQWRHKKDGEDSSEPKHIEKEEQDYWSIADPVSRVASARRQMQQWSIDVGYNAMVENDQ</sequence>